<organism evidence="2 3">
    <name type="scientific">Lepeophtheirus salmonis</name>
    <name type="common">Salmon louse</name>
    <name type="synonym">Caligus salmonis</name>
    <dbReference type="NCBI Taxonomy" id="72036"/>
    <lineage>
        <taxon>Eukaryota</taxon>
        <taxon>Metazoa</taxon>
        <taxon>Ecdysozoa</taxon>
        <taxon>Arthropoda</taxon>
        <taxon>Crustacea</taxon>
        <taxon>Multicrustacea</taxon>
        <taxon>Hexanauplia</taxon>
        <taxon>Copepoda</taxon>
        <taxon>Siphonostomatoida</taxon>
        <taxon>Caligidae</taxon>
        <taxon>Lepeophtheirus</taxon>
    </lineage>
</organism>
<keyword evidence="1" id="KW-0321">Glycogen metabolism</keyword>
<comment type="similarity">
    <text evidence="1">Belongs to the phosphorylase b kinase regulatory chain family.</text>
</comment>
<dbReference type="GO" id="GO:0005964">
    <property type="term" value="C:phosphorylase kinase complex"/>
    <property type="evidence" value="ECO:0007669"/>
    <property type="project" value="TreeGrafter"/>
</dbReference>
<keyword evidence="1" id="KW-0119">Carbohydrate metabolism</keyword>
<keyword evidence="1" id="KW-1003">Cell membrane</keyword>
<dbReference type="InterPro" id="IPR008734">
    <property type="entry name" value="PHK_A/B_su"/>
</dbReference>
<evidence type="ECO:0000313" key="3">
    <source>
        <dbReference type="Proteomes" id="UP000675881"/>
    </source>
</evidence>
<keyword evidence="1" id="KW-0636">Prenylation</keyword>
<dbReference type="EMBL" id="HG994582">
    <property type="protein sequence ID" value="CAF2885630.1"/>
    <property type="molecule type" value="Genomic_DNA"/>
</dbReference>
<name>A0A7R8H5W2_LEPSM</name>
<accession>A0A7R8H5W2</accession>
<gene>
    <name evidence="2" type="ORF">LSAA_7953</name>
</gene>
<dbReference type="AlphaFoldDB" id="A0A7R8H5W2"/>
<comment type="pathway">
    <text evidence="1">Glycan biosynthesis; glycogen metabolism.</text>
</comment>
<dbReference type="OrthoDB" id="5971574at2759"/>
<protein>
    <recommendedName>
        <fullName evidence="1">Phosphorylase b kinase regulatory subunit</fullName>
    </recommendedName>
</protein>
<proteinExistence type="inferred from homology"/>
<comment type="function">
    <text evidence="1">Phosphorylase b kinase catalyzes the phosphorylation of serine in certain substrates, including troponin I.</text>
</comment>
<keyword evidence="3" id="KW-1185">Reference proteome</keyword>
<evidence type="ECO:0000313" key="2">
    <source>
        <dbReference type="EMBL" id="CAF2885630.1"/>
    </source>
</evidence>
<dbReference type="GO" id="GO:0005977">
    <property type="term" value="P:glycogen metabolic process"/>
    <property type="evidence" value="ECO:0007669"/>
    <property type="project" value="UniProtKB-UniPathway"/>
</dbReference>
<keyword evidence="1" id="KW-0472">Membrane</keyword>
<dbReference type="UniPathway" id="UPA00163"/>
<keyword evidence="1" id="KW-0449">Lipoprotein</keyword>
<dbReference type="PANTHER" id="PTHR10749:SF8">
    <property type="entry name" value="PHOSPHORYLASE B KINASE REGULATORY SUBUNIT BETA"/>
    <property type="match status" value="1"/>
</dbReference>
<keyword evidence="1" id="KW-0112">Calmodulin-binding</keyword>
<sequence length="640" mass="72974">MLIIVELLTNNLIEPFDIDPIRRSLPSRSRPRQGTRHSTFEGTTYDSMVQVAMISESIPLKELLATYGIESQTPDEIEPIQIWSHSNITKIYSYLGENRKLNLSGRPNRPIGILGSSKVYKINGITALCYPLIFSASEFYLSYDMAILTDDILNELSVVSRRWKLCGRPTFCILILEDHMRDQKFSATLLGLLSNLRNSDVNGVRLRFGKVQSLIETSCVEHLDFLPEKVFESLNIQPLVQKVEKASGFSTLLSNMKKQSTTIKEEYRNYVDLYRNKSTHDIACSIQSCNNMYGNIQMLGLILRRDGPDYCIDGHTVKKRLQKLNETSGSMRYWAAMRYSSSLLEQMVESISPYITAILVSGKQVVMGMGSGQEILIDKPIPPSDILNILYREPHYQFILRTVLQQEIIVEIGKSISSSPHLYTGILKLRIQWILKAEAIETISPSRLRHAFLACLGESRDLQIEFSKKANKEYNSRSLTLYEVRTINGCLLRVPPDFYDTCMWLVLQRTSGGVYFGNTHIPQTPTINYYKRTDSRYAHIIESALHQLRDNNEPAFLQLKLFLVRNCALKRLSEKLVTYTARMGALKLRLTSCKKFCSDSVTVTAGYMVRAVINKIVKGSMFERVGTSERKTLEYNCGMQ</sequence>
<comment type="subcellular location">
    <subcellularLocation>
        <location evidence="1">Cell membrane</location>
        <topology evidence="1">Lipid-anchor</topology>
        <orientation evidence="1">Cytoplasmic side</orientation>
    </subcellularLocation>
</comment>
<reference evidence="2" key="1">
    <citation type="submission" date="2021-02" db="EMBL/GenBank/DDBJ databases">
        <authorList>
            <person name="Bekaert M."/>
        </authorList>
    </citation>
    <scope>NUCLEOTIDE SEQUENCE</scope>
    <source>
        <strain evidence="2">IoA-00</strain>
    </source>
</reference>
<evidence type="ECO:0000256" key="1">
    <source>
        <dbReference type="RuleBase" id="RU364123"/>
    </source>
</evidence>
<dbReference type="GO" id="GO:0005516">
    <property type="term" value="F:calmodulin binding"/>
    <property type="evidence" value="ECO:0007669"/>
    <property type="project" value="UniProtKB-KW"/>
</dbReference>
<dbReference type="GO" id="GO:0005886">
    <property type="term" value="C:plasma membrane"/>
    <property type="evidence" value="ECO:0007669"/>
    <property type="project" value="UniProtKB-SubCell"/>
</dbReference>
<dbReference type="Proteomes" id="UP000675881">
    <property type="component" value="Chromosome 3"/>
</dbReference>
<dbReference type="PANTHER" id="PTHR10749">
    <property type="entry name" value="PHOSPHORYLASE B KINASE REGULATORY SUBUNIT"/>
    <property type="match status" value="1"/>
</dbReference>